<dbReference type="PATRIC" id="fig|1526658.3.peg.3030"/>
<dbReference type="GO" id="GO:0004222">
    <property type="term" value="F:metalloendopeptidase activity"/>
    <property type="evidence" value="ECO:0007669"/>
    <property type="project" value="TreeGrafter"/>
</dbReference>
<dbReference type="CDD" id="cd12797">
    <property type="entry name" value="M23_peptidase"/>
    <property type="match status" value="1"/>
</dbReference>
<gene>
    <name evidence="2" type="ORF">AE618_21785</name>
</gene>
<dbReference type="InterPro" id="IPR050570">
    <property type="entry name" value="Cell_wall_metabolism_enzyme"/>
</dbReference>
<proteinExistence type="predicted"/>
<dbReference type="Gene3D" id="2.70.70.10">
    <property type="entry name" value="Glucose Permease (Domain IIA)"/>
    <property type="match status" value="1"/>
</dbReference>
<evidence type="ECO:0000259" key="1">
    <source>
        <dbReference type="Pfam" id="PF01551"/>
    </source>
</evidence>
<dbReference type="InterPro" id="IPR011055">
    <property type="entry name" value="Dup_hybrid_motif"/>
</dbReference>
<organism evidence="2 3">
    <name type="scientific">Bosea vaviloviae</name>
    <dbReference type="NCBI Taxonomy" id="1526658"/>
    <lineage>
        <taxon>Bacteria</taxon>
        <taxon>Pseudomonadati</taxon>
        <taxon>Pseudomonadota</taxon>
        <taxon>Alphaproteobacteria</taxon>
        <taxon>Hyphomicrobiales</taxon>
        <taxon>Boseaceae</taxon>
        <taxon>Bosea</taxon>
    </lineage>
</organism>
<dbReference type="EMBL" id="LGSZ01000057">
    <property type="protein sequence ID" value="KPH77812.1"/>
    <property type="molecule type" value="Genomic_DNA"/>
</dbReference>
<comment type="caution">
    <text evidence="2">The sequence shown here is derived from an EMBL/GenBank/DDBJ whole genome shotgun (WGS) entry which is preliminary data.</text>
</comment>
<dbReference type="Pfam" id="PF01551">
    <property type="entry name" value="Peptidase_M23"/>
    <property type="match status" value="1"/>
</dbReference>
<reference evidence="2 3" key="1">
    <citation type="submission" date="2015-07" db="EMBL/GenBank/DDBJ databases">
        <title>Whole genome sequencing of Bosea vaviloviae isolated from cave pool.</title>
        <authorList>
            <person name="Tan N.E.H."/>
            <person name="Lee Y.P."/>
            <person name="Gan H.M."/>
            <person name="Barton H."/>
            <person name="Savka M.A."/>
        </authorList>
    </citation>
    <scope>NUCLEOTIDE SEQUENCE [LARGE SCALE GENOMIC DNA]</scope>
    <source>
        <strain evidence="2 3">SD260</strain>
    </source>
</reference>
<dbReference type="InterPro" id="IPR016047">
    <property type="entry name" value="M23ase_b-sheet_dom"/>
</dbReference>
<dbReference type="SUPFAM" id="SSF51261">
    <property type="entry name" value="Duplicated hybrid motif"/>
    <property type="match status" value="1"/>
</dbReference>
<dbReference type="AlphaFoldDB" id="A0A0N0M9E7"/>
<accession>A0A0N0M9E7</accession>
<dbReference type="PANTHER" id="PTHR21666">
    <property type="entry name" value="PEPTIDASE-RELATED"/>
    <property type="match status" value="1"/>
</dbReference>
<evidence type="ECO:0000313" key="2">
    <source>
        <dbReference type="EMBL" id="KPH77812.1"/>
    </source>
</evidence>
<dbReference type="Proteomes" id="UP000037822">
    <property type="component" value="Unassembled WGS sequence"/>
</dbReference>
<keyword evidence="3" id="KW-1185">Reference proteome</keyword>
<evidence type="ECO:0000313" key="3">
    <source>
        <dbReference type="Proteomes" id="UP000037822"/>
    </source>
</evidence>
<protein>
    <recommendedName>
        <fullName evidence="1">M23ase beta-sheet core domain-containing protein</fullName>
    </recommendedName>
</protein>
<sequence>MSPSFAVPRHPCASGEHGRLVDPTFGETASRFGFRRNPVTGTATWHTGIDYLVEPGALLHAAGLGRISKVGGDAPGALFIAVNYGRGIEIVYAHLGRIDHVVGRCVRRGDVLGEAGRQHPLRGGQILHIEIRRNGVPVDPSGILQPFQPHAKPPT</sequence>
<feature type="domain" description="M23ase beta-sheet core" evidence="1">
    <location>
        <begin position="46"/>
        <end position="140"/>
    </location>
</feature>
<name>A0A0N0M9E7_9HYPH</name>
<dbReference type="PANTHER" id="PTHR21666:SF270">
    <property type="entry name" value="MUREIN HYDROLASE ACTIVATOR ENVC"/>
    <property type="match status" value="1"/>
</dbReference>